<comment type="caution">
    <text evidence="6">The sequence shown here is derived from an EMBL/GenBank/DDBJ whole genome shotgun (WGS) entry which is preliminary data.</text>
</comment>
<sequence>MVRSQELPGINSIEKKGEELYLATTAGLIAFDPKAKSFQPRSELNTRVLYDLVRDGTDLIIPGNQLQVLRGDRSILLDGPEDGSRSFLALIPKSSPNQLFVSSTSGLLVYQRGLSAETPWEYIGKAPNTDKKGIDFILDLGNGNLFLSSTAGLIILSQGALGLETVNLNKIKTKSFDVDNSITTYSMVDGEFFIFDGEKMQKYSEEEKFVTAEEFSAVESELFDFNQHKSGLVWYQSKDLKKHLLTRNSDGKYVKDEKPNAIAPYLSQVDFIDEDSIMWFGSPRGLIRYDPKKENQLAKEFFTLIRRIETKTDTLPLIGYGRVKGVAIEERKENSYRFEFAAPFFEDEKKTTYQTYLEGFEGDWVDWNENKFKEYTNLSPGTYTFKVRAKAFTGRISEEAGYSFVVLAPWYATWWAYSLYAFFLFALIATIVKWRSQQLKSENRRLEEKVELRTSELEKSLNDLKSTQSQLIQSEKMASLGELTAGIAHEIQNPLNFVNNFSELSNELIDELNEELDKGGIEEARAISTDIKQNLSKINHHGKRADAIVKGMLEHSRKSAGEKVAIDLNALADEYLRLSYHGLRAKDKSFNADFELDLDPSLPKVEVIPQDIGRVLLNLINNSFYAVNERSRKDLPGFQNLENLEHFKPLVTISTKNLGDRIEISVSDNGPGIPNAIKEKIFQPFFTTKPPGSGTGLGLSLSYDIVKAHGGELTVESQDYDGIHSGNTGTVFYILLPIL</sequence>
<dbReference type="Pfam" id="PF07495">
    <property type="entry name" value="Y_Y_Y"/>
    <property type="match status" value="1"/>
</dbReference>
<reference evidence="6 7" key="1">
    <citation type="submission" date="2018-08" db="EMBL/GenBank/DDBJ databases">
        <title>Genomic Encyclopedia of Archaeal and Bacterial Type Strains, Phase II (KMG-II): from individual species to whole genera.</title>
        <authorList>
            <person name="Goeker M."/>
        </authorList>
    </citation>
    <scope>NUCLEOTIDE SEQUENCE [LARGE SCALE GENOMIC DNA]</scope>
    <source>
        <strain evidence="6 7">DSM 15986</strain>
    </source>
</reference>
<comment type="catalytic activity">
    <reaction evidence="1">
        <text>ATP + protein L-histidine = ADP + protein N-phospho-L-histidine.</text>
        <dbReference type="EC" id="2.7.13.3"/>
    </reaction>
</comment>
<dbReference type="InterPro" id="IPR036890">
    <property type="entry name" value="HATPase_C_sf"/>
</dbReference>
<organism evidence="6 7">
    <name type="scientific">Algoriphagus antarcticus</name>
    <dbReference type="NCBI Taxonomy" id="238540"/>
    <lineage>
        <taxon>Bacteria</taxon>
        <taxon>Pseudomonadati</taxon>
        <taxon>Bacteroidota</taxon>
        <taxon>Cytophagia</taxon>
        <taxon>Cytophagales</taxon>
        <taxon>Cyclobacteriaceae</taxon>
        <taxon>Algoriphagus</taxon>
    </lineage>
</organism>
<dbReference type="SUPFAM" id="SSF47384">
    <property type="entry name" value="Homodimeric domain of signal transducing histidine kinase"/>
    <property type="match status" value="1"/>
</dbReference>
<accession>A0A3E0DYA2</accession>
<dbReference type="GO" id="GO:0000155">
    <property type="term" value="F:phosphorelay sensor kinase activity"/>
    <property type="evidence" value="ECO:0007669"/>
    <property type="project" value="InterPro"/>
</dbReference>
<evidence type="ECO:0000256" key="4">
    <source>
        <dbReference type="SAM" id="Phobius"/>
    </source>
</evidence>
<evidence type="ECO:0000256" key="3">
    <source>
        <dbReference type="ARBA" id="ARBA00022553"/>
    </source>
</evidence>
<evidence type="ECO:0000256" key="2">
    <source>
        <dbReference type="ARBA" id="ARBA00012438"/>
    </source>
</evidence>
<dbReference type="PANTHER" id="PTHR43065">
    <property type="entry name" value="SENSOR HISTIDINE KINASE"/>
    <property type="match status" value="1"/>
</dbReference>
<evidence type="ECO:0000313" key="7">
    <source>
        <dbReference type="Proteomes" id="UP000256405"/>
    </source>
</evidence>
<dbReference type="InterPro" id="IPR003594">
    <property type="entry name" value="HATPase_dom"/>
</dbReference>
<evidence type="ECO:0000259" key="5">
    <source>
        <dbReference type="PROSITE" id="PS50109"/>
    </source>
</evidence>
<dbReference type="EMBL" id="QUNF01000005">
    <property type="protein sequence ID" value="REG91074.1"/>
    <property type="molecule type" value="Genomic_DNA"/>
</dbReference>
<dbReference type="PANTHER" id="PTHR43065:SF42">
    <property type="entry name" value="TWO-COMPONENT SENSOR PPRA"/>
    <property type="match status" value="1"/>
</dbReference>
<evidence type="ECO:0000313" key="6">
    <source>
        <dbReference type="EMBL" id="REG91074.1"/>
    </source>
</evidence>
<evidence type="ECO:0000256" key="1">
    <source>
        <dbReference type="ARBA" id="ARBA00000085"/>
    </source>
</evidence>
<dbReference type="InterPro" id="IPR013783">
    <property type="entry name" value="Ig-like_fold"/>
</dbReference>
<dbReference type="Gene3D" id="2.60.40.10">
    <property type="entry name" value="Immunoglobulins"/>
    <property type="match status" value="1"/>
</dbReference>
<dbReference type="Pfam" id="PF02518">
    <property type="entry name" value="HATPase_c"/>
    <property type="match status" value="1"/>
</dbReference>
<dbReference type="AlphaFoldDB" id="A0A3E0DYA2"/>
<dbReference type="Proteomes" id="UP000256405">
    <property type="component" value="Unassembled WGS sequence"/>
</dbReference>
<gene>
    <name evidence="6" type="ORF">C8N25_105186</name>
</gene>
<dbReference type="PRINTS" id="PR00344">
    <property type="entry name" value="BCTRLSENSOR"/>
</dbReference>
<dbReference type="InterPro" id="IPR011123">
    <property type="entry name" value="Y_Y_Y"/>
</dbReference>
<dbReference type="SMART" id="SM00387">
    <property type="entry name" value="HATPase_c"/>
    <property type="match status" value="1"/>
</dbReference>
<dbReference type="InterPro" id="IPR003661">
    <property type="entry name" value="HisK_dim/P_dom"/>
</dbReference>
<dbReference type="InterPro" id="IPR036097">
    <property type="entry name" value="HisK_dim/P_sf"/>
</dbReference>
<dbReference type="SUPFAM" id="SSF55874">
    <property type="entry name" value="ATPase domain of HSP90 chaperone/DNA topoisomerase II/histidine kinase"/>
    <property type="match status" value="1"/>
</dbReference>
<feature type="transmembrane region" description="Helical" evidence="4">
    <location>
        <begin position="414"/>
        <end position="434"/>
    </location>
</feature>
<keyword evidence="7" id="KW-1185">Reference proteome</keyword>
<dbReference type="EC" id="2.7.13.3" evidence="2"/>
<proteinExistence type="predicted"/>
<dbReference type="InterPro" id="IPR004358">
    <property type="entry name" value="Sig_transdc_His_kin-like_C"/>
</dbReference>
<keyword evidence="4" id="KW-0472">Membrane</keyword>
<dbReference type="Gene3D" id="3.30.565.10">
    <property type="entry name" value="Histidine kinase-like ATPase, C-terminal domain"/>
    <property type="match status" value="1"/>
</dbReference>
<dbReference type="SMART" id="SM00388">
    <property type="entry name" value="HisKA"/>
    <property type="match status" value="1"/>
</dbReference>
<dbReference type="Pfam" id="PF00512">
    <property type="entry name" value="HisKA"/>
    <property type="match status" value="1"/>
</dbReference>
<dbReference type="Gene3D" id="1.10.287.130">
    <property type="match status" value="1"/>
</dbReference>
<dbReference type="InterPro" id="IPR005467">
    <property type="entry name" value="His_kinase_dom"/>
</dbReference>
<protein>
    <recommendedName>
        <fullName evidence="2">histidine kinase</fullName>
        <ecNumber evidence="2">2.7.13.3</ecNumber>
    </recommendedName>
</protein>
<name>A0A3E0DYA2_9BACT</name>
<dbReference type="PROSITE" id="PS50109">
    <property type="entry name" value="HIS_KIN"/>
    <property type="match status" value="1"/>
</dbReference>
<keyword evidence="3" id="KW-0597">Phosphoprotein</keyword>
<keyword evidence="4" id="KW-1133">Transmembrane helix</keyword>
<keyword evidence="4" id="KW-0812">Transmembrane</keyword>
<feature type="domain" description="Histidine kinase" evidence="5">
    <location>
        <begin position="486"/>
        <end position="739"/>
    </location>
</feature>
<dbReference type="CDD" id="cd00082">
    <property type="entry name" value="HisKA"/>
    <property type="match status" value="1"/>
</dbReference>